<evidence type="ECO:0000313" key="1">
    <source>
        <dbReference type="EMBL" id="QNP71844.1"/>
    </source>
</evidence>
<dbReference type="EMBL" id="CP060828">
    <property type="protein sequence ID" value="QNP71844.1"/>
    <property type="molecule type" value="Genomic_DNA"/>
</dbReference>
<sequence>MPSTATLGAVVTMLSPAGVRVGDRIWLYDIFLRIADLRATQDGAGRVLIFEGRDPFVMRGRMAVCRQIERSSTGMR</sequence>
<keyword evidence="2" id="KW-1185">Reference proteome</keyword>
<organism evidence="1 2">
    <name type="scientific">Streptomyces roseirectus</name>
    <dbReference type="NCBI Taxonomy" id="2768066"/>
    <lineage>
        <taxon>Bacteria</taxon>
        <taxon>Bacillati</taxon>
        <taxon>Actinomycetota</taxon>
        <taxon>Actinomycetes</taxon>
        <taxon>Kitasatosporales</taxon>
        <taxon>Streptomycetaceae</taxon>
        <taxon>Streptomyces</taxon>
    </lineage>
</organism>
<gene>
    <name evidence="1" type="ORF">IAG44_22125</name>
</gene>
<dbReference type="Proteomes" id="UP000516052">
    <property type="component" value="Chromosome"/>
</dbReference>
<protein>
    <submittedName>
        <fullName evidence="1">Uncharacterized protein</fullName>
    </submittedName>
</protein>
<reference evidence="1 2" key="1">
    <citation type="submission" date="2020-08" db="EMBL/GenBank/DDBJ databases">
        <title>A novel species.</title>
        <authorList>
            <person name="Gao J."/>
        </authorList>
    </citation>
    <scope>NUCLEOTIDE SEQUENCE [LARGE SCALE GENOMIC DNA]</scope>
    <source>
        <strain evidence="1 2">CRXT-G-22</strain>
    </source>
</reference>
<accession>A0A7H0IGC8</accession>
<dbReference type="KEGG" id="sroi:IAG44_22125"/>
<name>A0A7H0IGC8_9ACTN</name>
<evidence type="ECO:0000313" key="2">
    <source>
        <dbReference type="Proteomes" id="UP000516052"/>
    </source>
</evidence>
<dbReference type="RefSeq" id="WP_187748804.1">
    <property type="nucleotide sequence ID" value="NZ_CP060828.1"/>
</dbReference>
<proteinExistence type="predicted"/>
<dbReference type="AlphaFoldDB" id="A0A7H0IGC8"/>